<dbReference type="Proteomes" id="UP000004478">
    <property type="component" value="Unassembled WGS sequence"/>
</dbReference>
<gene>
    <name evidence="1" type="ORF">B879_03588</name>
</gene>
<protein>
    <submittedName>
        <fullName evidence="1">Uncharacterized protein</fullName>
    </submittedName>
</protein>
<accession>K1LUM1</accession>
<evidence type="ECO:0000313" key="1">
    <source>
        <dbReference type="EMBL" id="EKB47809.1"/>
    </source>
</evidence>
<comment type="caution">
    <text evidence="1">The sequence shown here is derived from an EMBL/GenBank/DDBJ whole genome shotgun (WGS) entry which is preliminary data.</text>
</comment>
<reference evidence="1 2" key="1">
    <citation type="journal article" date="2012" name="J. Bacteriol.">
        <title>Draft Genome Sequence of Cecembia lonarensis Strain LW9T, Isolated from Lonar Lake, a Haloalkaline Lake in India.</title>
        <authorList>
            <person name="Shivaji S."/>
            <person name="Ara S."/>
            <person name="Singh A."/>
            <person name="Pinnaka A.K."/>
        </authorList>
    </citation>
    <scope>NUCLEOTIDE SEQUENCE [LARGE SCALE GENOMIC DNA]</scope>
    <source>
        <strain evidence="1 2">LW9</strain>
    </source>
</reference>
<proteinExistence type="predicted"/>
<evidence type="ECO:0000313" key="2">
    <source>
        <dbReference type="Proteomes" id="UP000004478"/>
    </source>
</evidence>
<keyword evidence="2" id="KW-1185">Reference proteome</keyword>
<sequence length="36" mass="4175">MSYIYTVIVLKNFIILGLSPNYFQVPRKVFSGQHNS</sequence>
<dbReference type="EMBL" id="AMGM01000089">
    <property type="protein sequence ID" value="EKB47809.1"/>
    <property type="molecule type" value="Genomic_DNA"/>
</dbReference>
<organism evidence="1 2">
    <name type="scientific">Cecembia lonarensis (strain CCUG 58316 / KCTC 22772 / LW9)</name>
    <dbReference type="NCBI Taxonomy" id="1225176"/>
    <lineage>
        <taxon>Bacteria</taxon>
        <taxon>Pseudomonadati</taxon>
        <taxon>Bacteroidota</taxon>
        <taxon>Cytophagia</taxon>
        <taxon>Cytophagales</taxon>
        <taxon>Cyclobacteriaceae</taxon>
        <taxon>Cecembia</taxon>
    </lineage>
</organism>
<dbReference type="AlphaFoldDB" id="K1LUM1"/>
<name>K1LUM1_CECL9</name>